<evidence type="ECO:0000313" key="1">
    <source>
        <dbReference type="EMBL" id="KAJ1136337.1"/>
    </source>
</evidence>
<name>A0AAV7QAT1_PLEWA</name>
<accession>A0AAV7QAT1</accession>
<dbReference type="AlphaFoldDB" id="A0AAV7QAT1"/>
<sequence>MEVEVGYASTLGLITGDSIPGADSEADFGGSFEAHVPQAGETAWSRVPGLIAGSEHSIIISGTSGGSSIVPGRGVFGVAHWRKLENHLSNELCEESIFDAMLGPHGSIWMGRIECEECALDFDEEELEDGELEHGYVY</sequence>
<proteinExistence type="predicted"/>
<protein>
    <submittedName>
        <fullName evidence="1">Uncharacterized protein</fullName>
    </submittedName>
</protein>
<dbReference type="Proteomes" id="UP001066276">
    <property type="component" value="Chromosome 6"/>
</dbReference>
<organism evidence="1 2">
    <name type="scientific">Pleurodeles waltl</name>
    <name type="common">Iberian ribbed newt</name>
    <dbReference type="NCBI Taxonomy" id="8319"/>
    <lineage>
        <taxon>Eukaryota</taxon>
        <taxon>Metazoa</taxon>
        <taxon>Chordata</taxon>
        <taxon>Craniata</taxon>
        <taxon>Vertebrata</taxon>
        <taxon>Euteleostomi</taxon>
        <taxon>Amphibia</taxon>
        <taxon>Batrachia</taxon>
        <taxon>Caudata</taxon>
        <taxon>Salamandroidea</taxon>
        <taxon>Salamandridae</taxon>
        <taxon>Pleurodelinae</taxon>
        <taxon>Pleurodeles</taxon>
    </lineage>
</organism>
<reference evidence="1" key="1">
    <citation type="journal article" date="2022" name="bioRxiv">
        <title>Sequencing and chromosome-scale assembly of the giantPleurodeles waltlgenome.</title>
        <authorList>
            <person name="Brown T."/>
            <person name="Elewa A."/>
            <person name="Iarovenko S."/>
            <person name="Subramanian E."/>
            <person name="Araus A.J."/>
            <person name="Petzold A."/>
            <person name="Susuki M."/>
            <person name="Suzuki K.-i.T."/>
            <person name="Hayashi T."/>
            <person name="Toyoda A."/>
            <person name="Oliveira C."/>
            <person name="Osipova E."/>
            <person name="Leigh N.D."/>
            <person name="Simon A."/>
            <person name="Yun M.H."/>
        </authorList>
    </citation>
    <scope>NUCLEOTIDE SEQUENCE</scope>
    <source>
        <strain evidence="1">20211129_DDA</strain>
        <tissue evidence="1">Liver</tissue>
    </source>
</reference>
<evidence type="ECO:0000313" key="2">
    <source>
        <dbReference type="Proteomes" id="UP001066276"/>
    </source>
</evidence>
<keyword evidence="2" id="KW-1185">Reference proteome</keyword>
<dbReference type="EMBL" id="JANPWB010000010">
    <property type="protein sequence ID" value="KAJ1136337.1"/>
    <property type="molecule type" value="Genomic_DNA"/>
</dbReference>
<comment type="caution">
    <text evidence="1">The sequence shown here is derived from an EMBL/GenBank/DDBJ whole genome shotgun (WGS) entry which is preliminary data.</text>
</comment>
<gene>
    <name evidence="1" type="ORF">NDU88_002754</name>
</gene>